<reference evidence="1 2" key="1">
    <citation type="journal article" date="2022" name="New Phytol.">
        <title>Ecological generalism drives hyperdiversity of secondary metabolite gene clusters in xylarialean endophytes.</title>
        <authorList>
            <person name="Franco M.E.E."/>
            <person name="Wisecaver J.H."/>
            <person name="Arnold A.E."/>
            <person name="Ju Y.M."/>
            <person name="Slot J.C."/>
            <person name="Ahrendt S."/>
            <person name="Moore L.P."/>
            <person name="Eastman K.E."/>
            <person name="Scott K."/>
            <person name="Konkel Z."/>
            <person name="Mondo S.J."/>
            <person name="Kuo A."/>
            <person name="Hayes R.D."/>
            <person name="Haridas S."/>
            <person name="Andreopoulos B."/>
            <person name="Riley R."/>
            <person name="LaButti K."/>
            <person name="Pangilinan J."/>
            <person name="Lipzen A."/>
            <person name="Amirebrahimi M."/>
            <person name="Yan J."/>
            <person name="Adam C."/>
            <person name="Keymanesh K."/>
            <person name="Ng V."/>
            <person name="Louie K."/>
            <person name="Northen T."/>
            <person name="Drula E."/>
            <person name="Henrissat B."/>
            <person name="Hsieh H.M."/>
            <person name="Youens-Clark K."/>
            <person name="Lutzoni F."/>
            <person name="Miadlikowska J."/>
            <person name="Eastwood D.C."/>
            <person name="Hamelin R.C."/>
            <person name="Grigoriev I.V."/>
            <person name="U'Ren J.M."/>
        </authorList>
    </citation>
    <scope>NUCLEOTIDE SEQUENCE [LARGE SCALE GENOMIC DNA]</scope>
    <source>
        <strain evidence="1 2">ER1909</strain>
    </source>
</reference>
<comment type="caution">
    <text evidence="1">The sequence shown here is derived from an EMBL/GenBank/DDBJ whole genome shotgun (WGS) entry which is preliminary data.</text>
</comment>
<gene>
    <name evidence="1" type="ORF">F4821DRAFT_254501</name>
</gene>
<evidence type="ECO:0000313" key="1">
    <source>
        <dbReference type="EMBL" id="KAI6091750.1"/>
    </source>
</evidence>
<protein>
    <submittedName>
        <fullName evidence="1">Uncharacterized protein</fullName>
    </submittedName>
</protein>
<dbReference type="EMBL" id="MU394285">
    <property type="protein sequence ID" value="KAI6091750.1"/>
    <property type="molecule type" value="Genomic_DNA"/>
</dbReference>
<proteinExistence type="predicted"/>
<sequence>MSSVKVLKTLGVGKGITMDITIDEAEPEDSINRYAMDTRSTGEEVLDIPPHWHKNHSEYLSAIEGRIEVTLGGEKIIINAGDPAVLVPRRVVHSIRSFEGEKFVFRERPNPAGMYKAMFFNDIFSTGKFQGFFHIMRAFYDGDTYAALPLHIQFIDELFLTVVGGIAHLFAPAKPEKL</sequence>
<organism evidence="1 2">
    <name type="scientific">Hypoxylon rubiginosum</name>
    <dbReference type="NCBI Taxonomy" id="110542"/>
    <lineage>
        <taxon>Eukaryota</taxon>
        <taxon>Fungi</taxon>
        <taxon>Dikarya</taxon>
        <taxon>Ascomycota</taxon>
        <taxon>Pezizomycotina</taxon>
        <taxon>Sordariomycetes</taxon>
        <taxon>Xylariomycetidae</taxon>
        <taxon>Xylariales</taxon>
        <taxon>Hypoxylaceae</taxon>
        <taxon>Hypoxylon</taxon>
    </lineage>
</organism>
<evidence type="ECO:0000313" key="2">
    <source>
        <dbReference type="Proteomes" id="UP001497680"/>
    </source>
</evidence>
<accession>A0ACC0DHR3</accession>
<dbReference type="Proteomes" id="UP001497680">
    <property type="component" value="Unassembled WGS sequence"/>
</dbReference>
<keyword evidence="2" id="KW-1185">Reference proteome</keyword>
<name>A0ACC0DHR3_9PEZI</name>